<dbReference type="InterPro" id="IPR009057">
    <property type="entry name" value="Homeodomain-like_sf"/>
</dbReference>
<evidence type="ECO:0000313" key="6">
    <source>
        <dbReference type="EMBL" id="GLS27414.1"/>
    </source>
</evidence>
<dbReference type="NCBIfam" id="NF008451">
    <property type="entry name" value="PRK11302.1"/>
    <property type="match status" value="1"/>
</dbReference>
<comment type="caution">
    <text evidence="6">The sequence shown here is derived from an EMBL/GenBank/DDBJ whole genome shotgun (WGS) entry which is preliminary data.</text>
</comment>
<dbReference type="EMBL" id="BSPD01000077">
    <property type="protein sequence ID" value="GLS27414.1"/>
    <property type="molecule type" value="Genomic_DNA"/>
</dbReference>
<feature type="domain" description="HTH rpiR-type" evidence="4">
    <location>
        <begin position="10"/>
        <end position="86"/>
    </location>
</feature>
<keyword evidence="7" id="KW-1185">Reference proteome</keyword>
<dbReference type="Pfam" id="PF01380">
    <property type="entry name" value="SIS"/>
    <property type="match status" value="1"/>
</dbReference>
<keyword evidence="3" id="KW-0804">Transcription</keyword>
<dbReference type="AlphaFoldDB" id="A0AA37T853"/>
<gene>
    <name evidence="6" type="primary">hexR</name>
    <name evidence="6" type="ORF">GCM10007877_31330</name>
</gene>
<evidence type="ECO:0000256" key="1">
    <source>
        <dbReference type="ARBA" id="ARBA00023015"/>
    </source>
</evidence>
<keyword evidence="2" id="KW-0238">DNA-binding</keyword>
<dbReference type="PANTHER" id="PTHR30514:SF1">
    <property type="entry name" value="HTH-TYPE TRANSCRIPTIONAL REGULATOR HEXR-RELATED"/>
    <property type="match status" value="1"/>
</dbReference>
<evidence type="ECO:0000256" key="3">
    <source>
        <dbReference type="ARBA" id="ARBA00023163"/>
    </source>
</evidence>
<dbReference type="SUPFAM" id="SSF46689">
    <property type="entry name" value="Homeodomain-like"/>
    <property type="match status" value="1"/>
</dbReference>
<proteinExistence type="predicted"/>
<dbReference type="Gene3D" id="1.10.10.10">
    <property type="entry name" value="Winged helix-like DNA-binding domain superfamily/Winged helix DNA-binding domain"/>
    <property type="match status" value="1"/>
</dbReference>
<dbReference type="GO" id="GO:0003700">
    <property type="term" value="F:DNA-binding transcription factor activity"/>
    <property type="evidence" value="ECO:0007669"/>
    <property type="project" value="InterPro"/>
</dbReference>
<protein>
    <submittedName>
        <fullName evidence="6">Transcriptional regulator HexR</fullName>
    </submittedName>
</protein>
<dbReference type="InterPro" id="IPR001347">
    <property type="entry name" value="SIS_dom"/>
</dbReference>
<evidence type="ECO:0000313" key="7">
    <source>
        <dbReference type="Proteomes" id="UP001156870"/>
    </source>
</evidence>
<evidence type="ECO:0000259" key="4">
    <source>
        <dbReference type="PROSITE" id="PS51071"/>
    </source>
</evidence>
<dbReference type="GO" id="GO:0003677">
    <property type="term" value="F:DNA binding"/>
    <property type="evidence" value="ECO:0007669"/>
    <property type="project" value="UniProtKB-KW"/>
</dbReference>
<dbReference type="GO" id="GO:0097367">
    <property type="term" value="F:carbohydrate derivative binding"/>
    <property type="evidence" value="ECO:0007669"/>
    <property type="project" value="InterPro"/>
</dbReference>
<evidence type="ECO:0000256" key="2">
    <source>
        <dbReference type="ARBA" id="ARBA00023125"/>
    </source>
</evidence>
<sequence>MHFETFTMSENLLSMMSSDTIKLSKSDKKIVTIIQRNPKQVIHYSIATLAQMAEVSEPTVNRFCHKLGCDGYPDFKLKLAQQLSSGSHLFVDNMERNDDTYTVMQKIMESIQSSVQLIGKSTSPESINQAASLLLDCNSVSFFGMGASGPVALDAQHKFFRFGMPVIAHTDYINQRMICSMLNEKDVSVFISYTGRTEAIVESARLARDRGAPTIGLTRDGSPLASCCNVVLNAVTAEDTDLFTPMTSRIIHLALIDMLATTVALRMGDQLEENIKAIKTNLRATRRLS</sequence>
<accession>A0AA37T853</accession>
<dbReference type="InterPro" id="IPR035472">
    <property type="entry name" value="RpiR-like_SIS"/>
</dbReference>
<dbReference type="PANTHER" id="PTHR30514">
    <property type="entry name" value="GLUCOKINASE"/>
    <property type="match status" value="1"/>
</dbReference>
<reference evidence="6 7" key="1">
    <citation type="journal article" date="2014" name="Int. J. Syst. Evol. Microbiol.">
        <title>Complete genome sequence of Corynebacterium casei LMG S-19264T (=DSM 44701T), isolated from a smear-ripened cheese.</title>
        <authorList>
            <consortium name="US DOE Joint Genome Institute (JGI-PGF)"/>
            <person name="Walter F."/>
            <person name="Albersmeier A."/>
            <person name="Kalinowski J."/>
            <person name="Ruckert C."/>
        </authorList>
    </citation>
    <scope>NUCLEOTIDE SEQUENCE [LARGE SCALE GENOMIC DNA]</scope>
    <source>
        <strain evidence="6 7">NBRC 110095</strain>
    </source>
</reference>
<dbReference type="InterPro" id="IPR047640">
    <property type="entry name" value="RpiR-like"/>
</dbReference>
<dbReference type="PROSITE" id="PS51071">
    <property type="entry name" value="HTH_RPIR"/>
    <property type="match status" value="1"/>
</dbReference>
<name>A0AA37T853_9GAMM</name>
<feature type="domain" description="SIS" evidence="5">
    <location>
        <begin position="130"/>
        <end position="269"/>
    </location>
</feature>
<organism evidence="6 7">
    <name type="scientific">Marinibactrum halimedae</name>
    <dbReference type="NCBI Taxonomy" id="1444977"/>
    <lineage>
        <taxon>Bacteria</taxon>
        <taxon>Pseudomonadati</taxon>
        <taxon>Pseudomonadota</taxon>
        <taxon>Gammaproteobacteria</taxon>
        <taxon>Cellvibrionales</taxon>
        <taxon>Cellvibrionaceae</taxon>
        <taxon>Marinibactrum</taxon>
    </lineage>
</organism>
<dbReference type="Proteomes" id="UP001156870">
    <property type="component" value="Unassembled WGS sequence"/>
</dbReference>
<dbReference type="SUPFAM" id="SSF53697">
    <property type="entry name" value="SIS domain"/>
    <property type="match status" value="1"/>
</dbReference>
<dbReference type="Pfam" id="PF01418">
    <property type="entry name" value="HTH_6"/>
    <property type="match status" value="1"/>
</dbReference>
<dbReference type="PROSITE" id="PS51464">
    <property type="entry name" value="SIS"/>
    <property type="match status" value="1"/>
</dbReference>
<dbReference type="InterPro" id="IPR000281">
    <property type="entry name" value="HTH_RpiR"/>
</dbReference>
<dbReference type="Gene3D" id="3.40.50.10490">
    <property type="entry name" value="Glucose-6-phosphate isomerase like protein, domain 1"/>
    <property type="match status" value="1"/>
</dbReference>
<dbReference type="CDD" id="cd05013">
    <property type="entry name" value="SIS_RpiR"/>
    <property type="match status" value="1"/>
</dbReference>
<dbReference type="InterPro" id="IPR046348">
    <property type="entry name" value="SIS_dom_sf"/>
</dbReference>
<dbReference type="InterPro" id="IPR036388">
    <property type="entry name" value="WH-like_DNA-bd_sf"/>
</dbReference>
<dbReference type="GO" id="GO:1901135">
    <property type="term" value="P:carbohydrate derivative metabolic process"/>
    <property type="evidence" value="ECO:0007669"/>
    <property type="project" value="InterPro"/>
</dbReference>
<evidence type="ECO:0000259" key="5">
    <source>
        <dbReference type="PROSITE" id="PS51464"/>
    </source>
</evidence>
<keyword evidence="1" id="KW-0805">Transcription regulation</keyword>